<reference evidence="2" key="1">
    <citation type="submission" date="2016-10" db="EMBL/GenBank/DDBJ databases">
        <authorList>
            <person name="Varghese N."/>
            <person name="Submissions S."/>
        </authorList>
    </citation>
    <scope>NUCLEOTIDE SEQUENCE [LARGE SCALE GENOMIC DNA]</scope>
    <source>
        <strain evidence="2">S9</strain>
    </source>
</reference>
<dbReference type="Proteomes" id="UP000198571">
    <property type="component" value="Unassembled WGS sequence"/>
</dbReference>
<proteinExistence type="predicted"/>
<evidence type="ECO:0000313" key="2">
    <source>
        <dbReference type="Proteomes" id="UP000198571"/>
    </source>
</evidence>
<evidence type="ECO:0000313" key="1">
    <source>
        <dbReference type="EMBL" id="SER90973.1"/>
    </source>
</evidence>
<organism evidence="1 2">
    <name type="scientific">Salipaludibacillus aurantiacus</name>
    <dbReference type="NCBI Taxonomy" id="1601833"/>
    <lineage>
        <taxon>Bacteria</taxon>
        <taxon>Bacillati</taxon>
        <taxon>Bacillota</taxon>
        <taxon>Bacilli</taxon>
        <taxon>Bacillales</taxon>
        <taxon>Bacillaceae</taxon>
    </lineage>
</organism>
<name>A0A1H9T2Y4_9BACI</name>
<accession>A0A1H9T2Y4</accession>
<dbReference type="AlphaFoldDB" id="A0A1H9T2Y4"/>
<keyword evidence="2" id="KW-1185">Reference proteome</keyword>
<gene>
    <name evidence="1" type="ORF">SAMN05518684_10570</name>
</gene>
<dbReference type="EMBL" id="FOGT01000005">
    <property type="protein sequence ID" value="SER90973.1"/>
    <property type="molecule type" value="Genomic_DNA"/>
</dbReference>
<protein>
    <submittedName>
        <fullName evidence="1">Uncharacterized protein</fullName>
    </submittedName>
</protein>
<dbReference type="STRING" id="1601833.SAMN05518684_10570"/>
<sequence>METDFRAWYTKARIYWEVLANENEDGKTFNPF</sequence>